<gene>
    <name evidence="1" type="ORF">BRLA_c031510</name>
</gene>
<proteinExistence type="predicted"/>
<name>A0A075R856_BRELA</name>
<dbReference type="AlphaFoldDB" id="A0A075R856"/>
<reference evidence="1 2" key="1">
    <citation type="journal article" date="2011" name="J. Bacteriol.">
        <title>Genome sequence of Brevibacillus laterosporus LMG 15441, a pathogen of invertebrates.</title>
        <authorList>
            <person name="Djukic M."/>
            <person name="Poehlein A."/>
            <person name="Thurmer A."/>
            <person name="Daniel R."/>
        </authorList>
    </citation>
    <scope>NUCLEOTIDE SEQUENCE [LARGE SCALE GENOMIC DNA]</scope>
    <source>
        <strain evidence="1 2">LMG 15441</strain>
    </source>
</reference>
<evidence type="ECO:0000313" key="2">
    <source>
        <dbReference type="Proteomes" id="UP000005850"/>
    </source>
</evidence>
<dbReference type="Proteomes" id="UP000005850">
    <property type="component" value="Chromosome"/>
</dbReference>
<dbReference type="RefSeq" id="WP_003337088.1">
    <property type="nucleotide sequence ID" value="NZ_CP007806.1"/>
</dbReference>
<keyword evidence="2" id="KW-1185">Reference proteome</keyword>
<dbReference type="STRING" id="1042163.BRLA_c031510"/>
<dbReference type="HOGENOM" id="CLU_115334_1_0_9"/>
<organism evidence="1 2">
    <name type="scientific">Brevibacillus laterosporus LMG 15441</name>
    <dbReference type="NCBI Taxonomy" id="1042163"/>
    <lineage>
        <taxon>Bacteria</taxon>
        <taxon>Bacillati</taxon>
        <taxon>Bacillota</taxon>
        <taxon>Bacilli</taxon>
        <taxon>Bacillales</taxon>
        <taxon>Paenibacillaceae</taxon>
        <taxon>Brevibacillus</taxon>
    </lineage>
</organism>
<dbReference type="EMBL" id="CP007806">
    <property type="protein sequence ID" value="AIG27463.1"/>
    <property type="molecule type" value="Genomic_DNA"/>
</dbReference>
<accession>A0A075R856</accession>
<dbReference type="KEGG" id="blr:BRLA_c031510"/>
<protein>
    <submittedName>
        <fullName evidence="1">Uncharacterized protein</fullName>
    </submittedName>
</protein>
<dbReference type="eggNOG" id="ENOG50339AY">
    <property type="taxonomic scope" value="Bacteria"/>
</dbReference>
<sequence>MNVELCRKTVNFGECRFIIFDEGTFDMDEIKISFTQFMKYSFLNPNKRLQQVKEWKYTNYDDESKYDYWKRLKLGIVKFHKEGLELSFLDQIPSSVPIDHRDNYRFAVNNYKKFLKRNPKAEWFKTQKKYYHYENLHINVGPELGLRIKGVPHFIKLYCTDDGGLTQKLDRGKADLMLHLMKLAIPEQLTEDSVLALINIKNDARIMRYNSNNEYLDGNLVLNMKSFIDAWNMV</sequence>
<evidence type="ECO:0000313" key="1">
    <source>
        <dbReference type="EMBL" id="AIG27463.1"/>
    </source>
</evidence>